<dbReference type="PANTHER" id="PTHR34512">
    <property type="entry name" value="CELL SURFACE PROTEIN"/>
    <property type="match status" value="1"/>
</dbReference>
<reference evidence="3 4" key="1">
    <citation type="submission" date="2020-06" db="EMBL/GenBank/DDBJ databases">
        <title>NJ-3-1, isolated from saline soil.</title>
        <authorList>
            <person name="Cui H.L."/>
            <person name="Shi X."/>
        </authorList>
    </citation>
    <scope>NUCLEOTIDE SEQUENCE [LARGE SCALE GENOMIC DNA]</scope>
    <source>
        <strain evidence="3 4">NJ-3-1</strain>
    </source>
</reference>
<evidence type="ECO:0000259" key="2">
    <source>
        <dbReference type="Pfam" id="PF13360"/>
    </source>
</evidence>
<dbReference type="Gene3D" id="2.40.10.480">
    <property type="match status" value="1"/>
</dbReference>
<name>A0A7D5Q7R9_9EURY</name>
<dbReference type="PROSITE" id="PS51318">
    <property type="entry name" value="TAT"/>
    <property type="match status" value="1"/>
</dbReference>
<feature type="region of interest" description="Disordered" evidence="1">
    <location>
        <begin position="56"/>
        <end position="76"/>
    </location>
</feature>
<feature type="region of interest" description="Disordered" evidence="1">
    <location>
        <begin position="1"/>
        <end position="28"/>
    </location>
</feature>
<keyword evidence="4" id="KW-1185">Reference proteome</keyword>
<dbReference type="SMART" id="SM00564">
    <property type="entry name" value="PQQ"/>
    <property type="match status" value="6"/>
</dbReference>
<dbReference type="InterPro" id="IPR006311">
    <property type="entry name" value="TAT_signal"/>
</dbReference>
<feature type="domain" description="Pyrrolo-quinoline quinone repeat" evidence="2">
    <location>
        <begin position="104"/>
        <end position="197"/>
    </location>
</feature>
<proteinExistence type="predicted"/>
<dbReference type="EMBL" id="CP058579">
    <property type="protein sequence ID" value="QLG60417.1"/>
    <property type="molecule type" value="Genomic_DNA"/>
</dbReference>
<evidence type="ECO:0000313" key="3">
    <source>
        <dbReference type="EMBL" id="QLG60417.1"/>
    </source>
</evidence>
<dbReference type="InterPro" id="IPR018391">
    <property type="entry name" value="PQQ_b-propeller_rpt"/>
</dbReference>
<dbReference type="PANTHER" id="PTHR34512:SF30">
    <property type="entry name" value="OUTER MEMBRANE PROTEIN ASSEMBLY FACTOR BAMB"/>
    <property type="match status" value="1"/>
</dbReference>
<dbReference type="InterPro" id="IPR002372">
    <property type="entry name" value="PQQ_rpt_dom"/>
</dbReference>
<dbReference type="KEGG" id="halu:HUG12_01080"/>
<dbReference type="Gene3D" id="2.130.10.10">
    <property type="entry name" value="YVTN repeat-like/Quinoprotein amine dehydrogenase"/>
    <property type="match status" value="2"/>
</dbReference>
<evidence type="ECO:0000256" key="1">
    <source>
        <dbReference type="SAM" id="MobiDB-lite"/>
    </source>
</evidence>
<sequence length="460" mass="49616">MYPPSQPIATRMDDTSDARRPRARGTGRRRFLRRAGVGAAVGLAGCTALLKRPTGYDRSQADFDPPTLPYDETYPDDDGVTTFRRGLRRLGYYPDAVVPDSVTVNWRLPVNYDDHTAAKASPRPTPDGGTVLIPADTGRVHAVTPAGEHRWTAETGATSMGIHATPTVVDDVAYVGGYDGDLYAFDVGTGEQVWRTGRWALDGSIAIGSSPAYWDGVLYVVAEYSNPAAGTMWAIDAETGEPMWSDDRPLGMPHPSTAIDPVSERLVTGSNDGVVYCWEFPSMEFAWEFQTGHHVKGTTPLYDGSAFVGSWDGNLYRLALEDGTEEWRFETDDVIMSNPGIDPDAGVVYVGGDDHYVHALAADTGEELWARDVGGHVIGSLTVTAGSVLVGSYDSHLYALDKESGAVRWRVANNGHVTSEAVPHDGRIFYAERAVLSGGRGGDEPAVETPGHAHCLVPDE</sequence>
<dbReference type="SUPFAM" id="SSF50998">
    <property type="entry name" value="Quinoprotein alcohol dehydrogenase-like"/>
    <property type="match status" value="2"/>
</dbReference>
<accession>A0A7D5Q7R9</accession>
<feature type="compositionally biased region" description="Basic and acidic residues" evidence="1">
    <location>
        <begin position="11"/>
        <end position="20"/>
    </location>
</feature>
<organism evidence="3 4">
    <name type="scientific">Halorarum salinum</name>
    <dbReference type="NCBI Taxonomy" id="2743089"/>
    <lineage>
        <taxon>Archaea</taxon>
        <taxon>Methanobacteriati</taxon>
        <taxon>Methanobacteriota</taxon>
        <taxon>Stenosarchaea group</taxon>
        <taxon>Halobacteria</taxon>
        <taxon>Halobacteriales</taxon>
        <taxon>Haloferacaceae</taxon>
        <taxon>Halorarum</taxon>
    </lineage>
</organism>
<dbReference type="InterPro" id="IPR015943">
    <property type="entry name" value="WD40/YVTN_repeat-like_dom_sf"/>
</dbReference>
<feature type="domain" description="Pyrrolo-quinoline quinone repeat" evidence="2">
    <location>
        <begin position="344"/>
        <end position="435"/>
    </location>
</feature>
<dbReference type="AlphaFoldDB" id="A0A7D5Q7R9"/>
<gene>
    <name evidence="3" type="ORF">HUG12_01080</name>
</gene>
<evidence type="ECO:0000313" key="4">
    <source>
        <dbReference type="Proteomes" id="UP000509626"/>
    </source>
</evidence>
<protein>
    <submittedName>
        <fullName evidence="3">PQQ-binding-like beta-propeller repeat protein</fullName>
    </submittedName>
</protein>
<dbReference type="InterPro" id="IPR011047">
    <property type="entry name" value="Quinoprotein_ADH-like_sf"/>
</dbReference>
<dbReference type="Proteomes" id="UP000509626">
    <property type="component" value="Chromosome"/>
</dbReference>
<dbReference type="Pfam" id="PF13360">
    <property type="entry name" value="PQQ_2"/>
    <property type="match status" value="2"/>
</dbReference>